<organism evidence="1 2">
    <name type="scientific">Thiohalocapsa halophila</name>
    <dbReference type="NCBI Taxonomy" id="69359"/>
    <lineage>
        <taxon>Bacteria</taxon>
        <taxon>Pseudomonadati</taxon>
        <taxon>Pseudomonadota</taxon>
        <taxon>Gammaproteobacteria</taxon>
        <taxon>Chromatiales</taxon>
        <taxon>Chromatiaceae</taxon>
        <taxon>Thiohalocapsa</taxon>
    </lineage>
</organism>
<evidence type="ECO:0008006" key="3">
    <source>
        <dbReference type="Google" id="ProtNLM"/>
    </source>
</evidence>
<accession>A0ABS1CL15</accession>
<protein>
    <recommendedName>
        <fullName evidence="3">Methylated-DNA-[protein]-cysteine S-methyltransferase DNA binding domain-containing protein</fullName>
    </recommendedName>
</protein>
<evidence type="ECO:0000313" key="1">
    <source>
        <dbReference type="EMBL" id="MBK1632628.1"/>
    </source>
</evidence>
<comment type="caution">
    <text evidence="1">The sequence shown here is derived from an EMBL/GenBank/DDBJ whole genome shotgun (WGS) entry which is preliminary data.</text>
</comment>
<name>A0ABS1CL15_9GAMM</name>
<gene>
    <name evidence="1" type="ORF">CKO31_18145</name>
</gene>
<evidence type="ECO:0000313" key="2">
    <source>
        <dbReference type="Proteomes" id="UP000748752"/>
    </source>
</evidence>
<sequence>MTVKIPERACQIWAVLAWASRGQQTMTYKQLGAAIGVPPPGLGQLLDPIHAYCEAKALPPLTVIVVGKDGMPGVGFPAAQPVEVLRRQREVFSTDWLAHGNPGPSAFAAGPAE</sequence>
<dbReference type="Proteomes" id="UP000748752">
    <property type="component" value="Unassembled WGS sequence"/>
</dbReference>
<dbReference type="EMBL" id="NRRV01000053">
    <property type="protein sequence ID" value="MBK1632628.1"/>
    <property type="molecule type" value="Genomic_DNA"/>
</dbReference>
<proteinExistence type="predicted"/>
<reference evidence="1 2" key="1">
    <citation type="journal article" date="2020" name="Microorganisms">
        <title>Osmotic Adaptation and Compatible Solute Biosynthesis of Phototrophic Bacteria as Revealed from Genome Analyses.</title>
        <authorList>
            <person name="Imhoff J.F."/>
            <person name="Rahn T."/>
            <person name="Kunzel S."/>
            <person name="Keller A."/>
            <person name="Neulinger S.C."/>
        </authorList>
    </citation>
    <scope>NUCLEOTIDE SEQUENCE [LARGE SCALE GENOMIC DNA]</scope>
    <source>
        <strain evidence="1 2">DSM 6210</strain>
    </source>
</reference>
<keyword evidence="2" id="KW-1185">Reference proteome</keyword>